<proteinExistence type="predicted"/>
<name>A0A0P6WTL6_9CHLR</name>
<keyword evidence="1 2" id="KW-0129">CBS domain</keyword>
<dbReference type="AlphaFoldDB" id="A0A0P6WTL6"/>
<dbReference type="PANTHER" id="PTHR43080">
    <property type="entry name" value="CBS DOMAIN-CONTAINING PROTEIN CBSX3, MITOCHONDRIAL"/>
    <property type="match status" value="1"/>
</dbReference>
<evidence type="ECO:0000259" key="3">
    <source>
        <dbReference type="PROSITE" id="PS51371"/>
    </source>
</evidence>
<dbReference type="EMBL" id="LGCL01000035">
    <property type="protein sequence ID" value="KPL73590.1"/>
    <property type="molecule type" value="Genomic_DNA"/>
</dbReference>
<dbReference type="InterPro" id="IPR000644">
    <property type="entry name" value="CBS_dom"/>
</dbReference>
<dbReference type="Pfam" id="PF00571">
    <property type="entry name" value="CBS"/>
    <property type="match status" value="2"/>
</dbReference>
<keyword evidence="5" id="KW-1185">Reference proteome</keyword>
<dbReference type="Gene3D" id="3.10.580.10">
    <property type="entry name" value="CBS-domain"/>
    <property type="match status" value="1"/>
</dbReference>
<evidence type="ECO:0000256" key="1">
    <source>
        <dbReference type="ARBA" id="ARBA00023122"/>
    </source>
</evidence>
<feature type="domain" description="CBS" evidence="3">
    <location>
        <begin position="76"/>
        <end position="136"/>
    </location>
</feature>
<dbReference type="Proteomes" id="UP000050417">
    <property type="component" value="Unassembled WGS sequence"/>
</dbReference>
<dbReference type="PROSITE" id="PS51371">
    <property type="entry name" value="CBS"/>
    <property type="match status" value="2"/>
</dbReference>
<dbReference type="SUPFAM" id="SSF54631">
    <property type="entry name" value="CBS-domain pair"/>
    <property type="match status" value="1"/>
</dbReference>
<feature type="domain" description="CBS" evidence="3">
    <location>
        <begin position="9"/>
        <end position="70"/>
    </location>
</feature>
<dbReference type="InterPro" id="IPR051257">
    <property type="entry name" value="Diverse_CBS-Domain"/>
</dbReference>
<reference evidence="4 5" key="1">
    <citation type="submission" date="2015-07" db="EMBL/GenBank/DDBJ databases">
        <title>Genome sequence of Ornatilinea apprima DSM 23815.</title>
        <authorList>
            <person name="Hemp J."/>
            <person name="Ward L.M."/>
            <person name="Pace L.A."/>
            <person name="Fischer W.W."/>
        </authorList>
    </citation>
    <scope>NUCLEOTIDE SEQUENCE [LARGE SCALE GENOMIC DNA]</scope>
    <source>
        <strain evidence="4 5">P3M-1</strain>
    </source>
</reference>
<dbReference type="PANTHER" id="PTHR43080:SF2">
    <property type="entry name" value="CBS DOMAIN-CONTAINING PROTEIN"/>
    <property type="match status" value="1"/>
</dbReference>
<organism evidence="4 5">
    <name type="scientific">Ornatilinea apprima</name>
    <dbReference type="NCBI Taxonomy" id="1134406"/>
    <lineage>
        <taxon>Bacteria</taxon>
        <taxon>Bacillati</taxon>
        <taxon>Chloroflexota</taxon>
        <taxon>Anaerolineae</taxon>
        <taxon>Anaerolineales</taxon>
        <taxon>Anaerolineaceae</taxon>
        <taxon>Ornatilinea</taxon>
    </lineage>
</organism>
<dbReference type="RefSeq" id="WP_075063791.1">
    <property type="nucleotide sequence ID" value="NZ_LGCL01000035.1"/>
</dbReference>
<comment type="caution">
    <text evidence="4">The sequence shown here is derived from an EMBL/GenBank/DDBJ whole genome shotgun (WGS) entry which is preliminary data.</text>
</comment>
<dbReference type="SMART" id="SM00116">
    <property type="entry name" value="CBS"/>
    <property type="match status" value="2"/>
</dbReference>
<protein>
    <recommendedName>
        <fullName evidence="3">CBS domain-containing protein</fullName>
    </recommendedName>
</protein>
<evidence type="ECO:0000313" key="5">
    <source>
        <dbReference type="Proteomes" id="UP000050417"/>
    </source>
</evidence>
<dbReference type="STRING" id="1134406.ADN00_14720"/>
<accession>A0A0P6WTL6</accession>
<evidence type="ECO:0000256" key="2">
    <source>
        <dbReference type="PROSITE-ProRule" id="PRU00703"/>
    </source>
</evidence>
<gene>
    <name evidence="4" type="ORF">ADN00_14720</name>
</gene>
<evidence type="ECO:0000313" key="4">
    <source>
        <dbReference type="EMBL" id="KPL73590.1"/>
    </source>
</evidence>
<dbReference type="OrthoDB" id="161457at2"/>
<sequence>MDFSVQHWMVDMIVFIDPESTVEEALAMMRRRYIHSLIVKKSSADDDYGIITSTDISDKIIAEEVNPCDIKVKDIMHKPLITIEKGRSLKDCAKLMKKHHIHHLPVVDEKNVLIGMISATDFLVAAEAMCQKPGEFLT</sequence>
<dbReference type="InterPro" id="IPR046342">
    <property type="entry name" value="CBS_dom_sf"/>
</dbReference>